<organism evidence="1 2">
    <name type="scientific">Streptococcus pyogenes serotype M3 (strain ATCC BAA-595 / MGAS315)</name>
    <dbReference type="NCBI Taxonomy" id="198466"/>
    <lineage>
        <taxon>Bacteria</taxon>
        <taxon>Bacillati</taxon>
        <taxon>Bacillota</taxon>
        <taxon>Bacilli</taxon>
        <taxon>Lactobacillales</taxon>
        <taxon>Streptococcaceae</taxon>
        <taxon>Streptococcus</taxon>
    </lineage>
</organism>
<reference evidence="1 2" key="1">
    <citation type="journal article" date="2002" name="Proc. Natl. Acad. Sci. U.S.A.">
        <title>Genome sequence of a serotype M3 strain of group A Streptococcus: phage-encoded toxins, the high-virulence phenotype, and clone emergence.</title>
        <authorList>
            <person name="Beres S.B."/>
            <person name="Sylva G.L."/>
            <person name="Barbian K.D."/>
            <person name="Lei B."/>
            <person name="Hoff J.S."/>
            <person name="Mammarella N.D."/>
            <person name="Liu M.Y."/>
            <person name="Smoot J.C."/>
            <person name="Porcella S.F."/>
            <person name="Parkins L.D."/>
            <person name="Campbell D.S."/>
            <person name="Smith T.M."/>
            <person name="McCormick J.K."/>
            <person name="Leung D.Y."/>
            <person name="Schlievert P.M."/>
            <person name="Musser J.M."/>
        </authorList>
    </citation>
    <scope>NUCLEOTIDE SEQUENCE [LARGE SCALE GENOMIC DNA]</scope>
    <source>
        <strain evidence="2">ATCC BAA-595 / MGAS315</strain>
    </source>
</reference>
<evidence type="ECO:0000313" key="1">
    <source>
        <dbReference type="EMBL" id="AAM79596.1"/>
    </source>
</evidence>
<sequence>MTVNTLFSISRKTTDMLSQVVKSSATSSSITRVPEVKLFGIAQTGMLRIAIEEVVLGAH</sequence>
<gene>
    <name evidence="1" type="ordered locus">SpyM3_0989</name>
</gene>
<proteinExistence type="predicted"/>
<dbReference type="AlphaFoldDB" id="A0A0H2UUV1"/>
<accession>A0A0H2UUV1</accession>
<dbReference type="KEGG" id="spg:SpyM3_0989"/>
<dbReference type="Proteomes" id="UP000000564">
    <property type="component" value="Chromosome"/>
</dbReference>
<dbReference type="HOGENOM" id="CLU_3055394_0_0_9"/>
<dbReference type="EMBL" id="AE014074">
    <property type="protein sequence ID" value="AAM79596.1"/>
    <property type="molecule type" value="Genomic_DNA"/>
</dbReference>
<evidence type="ECO:0000313" key="2">
    <source>
        <dbReference type="Proteomes" id="UP000000564"/>
    </source>
</evidence>
<protein>
    <submittedName>
        <fullName evidence="1">Uncharacterized protein</fullName>
    </submittedName>
</protein>
<name>A0A0H2UUV1_STRP3</name>